<dbReference type="SUPFAM" id="SSF49313">
    <property type="entry name" value="Cadherin-like"/>
    <property type="match status" value="3"/>
</dbReference>
<dbReference type="PANTHER" id="PTHR37494:SF1">
    <property type="entry name" value="STAPHYLOCOCCUS AUREUS SURFACE PROTEIN A"/>
    <property type="match status" value="1"/>
</dbReference>
<sequence length="314" mass="31351">MVITPLLVINAVTLPVGQIGIVYPTTTLSATGGIGSLSWSATGLPNGMSLSSAGVLVGMPTQHGSFSVQVAVTDSSATPRTITVALPLTINPAPLALSTTSLAPATIGTPYTQTIVATGGVAPYAWSATGLPADLTIDPATGIISGTPTAAGTSQVTVTVTDDAGQVKSAQFTIVVDQLDLTVSTQTLPGGQVGQAYNASIVVAGGVPPYSFTLTGDLPEGLILNPTTGAITGTPTKAQTSTFSVTIEDSTLLPQSAMAKAAVHSVTQSFSITVAAAPVVAAPTPVPTLGEWGVIALSSLLAMFGLARSRRRQG</sequence>
<dbReference type="AlphaFoldDB" id="A0A7G9RJI4"/>
<dbReference type="GO" id="GO:0016020">
    <property type="term" value="C:membrane"/>
    <property type="evidence" value="ECO:0007669"/>
    <property type="project" value="InterPro"/>
</dbReference>
<name>A0A7G9RJI4_9BURK</name>
<dbReference type="InterPro" id="IPR015919">
    <property type="entry name" value="Cadherin-like_sf"/>
</dbReference>
<dbReference type="GO" id="GO:0005509">
    <property type="term" value="F:calcium ion binding"/>
    <property type="evidence" value="ECO:0007669"/>
    <property type="project" value="InterPro"/>
</dbReference>
<dbReference type="EMBL" id="CP060714">
    <property type="protein sequence ID" value="QNN55759.1"/>
    <property type="molecule type" value="Genomic_DNA"/>
</dbReference>
<dbReference type="Pfam" id="PF18203">
    <property type="entry name" value="IPTL-CTERM"/>
    <property type="match status" value="1"/>
</dbReference>
<keyword evidence="3" id="KW-1185">Reference proteome</keyword>
<dbReference type="Proteomes" id="UP000515811">
    <property type="component" value="Chromosome"/>
</dbReference>
<evidence type="ECO:0000313" key="3">
    <source>
        <dbReference type="Proteomes" id="UP000515811"/>
    </source>
</evidence>
<feature type="domain" description="IPTL-CTERM protein sorting" evidence="1">
    <location>
        <begin position="284"/>
        <end position="311"/>
    </location>
</feature>
<evidence type="ECO:0000259" key="1">
    <source>
        <dbReference type="Pfam" id="PF18203"/>
    </source>
</evidence>
<proteinExistence type="predicted"/>
<dbReference type="InterPro" id="IPR013783">
    <property type="entry name" value="Ig-like_fold"/>
</dbReference>
<dbReference type="Pfam" id="PF05345">
    <property type="entry name" value="He_PIG"/>
    <property type="match status" value="3"/>
</dbReference>
<dbReference type="KEGG" id="drg:H9K76_14185"/>
<gene>
    <name evidence="2" type="ORF">H9K76_14185</name>
</gene>
<organism evidence="2 3">
    <name type="scientific">Diaphorobacter ruginosibacter</name>
    <dbReference type="NCBI Taxonomy" id="1715720"/>
    <lineage>
        <taxon>Bacteria</taxon>
        <taxon>Pseudomonadati</taxon>
        <taxon>Pseudomonadota</taxon>
        <taxon>Betaproteobacteria</taxon>
        <taxon>Burkholderiales</taxon>
        <taxon>Comamonadaceae</taxon>
        <taxon>Diaphorobacter</taxon>
    </lineage>
</organism>
<dbReference type="InterPro" id="IPR026442">
    <property type="entry name" value="IPTL_CTERM"/>
</dbReference>
<dbReference type="NCBIfam" id="TIGR04174">
    <property type="entry name" value="IPTL_CTERM"/>
    <property type="match status" value="1"/>
</dbReference>
<protein>
    <submittedName>
        <fullName evidence="2">IPTL-CTERM sorting domain-containing protein</fullName>
    </submittedName>
</protein>
<dbReference type="PANTHER" id="PTHR37494">
    <property type="entry name" value="HEMAGGLUTININ"/>
    <property type="match status" value="1"/>
</dbReference>
<reference evidence="2 3" key="1">
    <citation type="submission" date="2020-08" db="EMBL/GenBank/DDBJ databases">
        <title>Genome sequence of Diaphorobacter ruginosibacter DSM 27467T.</title>
        <authorList>
            <person name="Hyun D.-W."/>
            <person name="Bae J.-W."/>
        </authorList>
    </citation>
    <scope>NUCLEOTIDE SEQUENCE [LARGE SCALE GENOMIC DNA]</scope>
    <source>
        <strain evidence="2 3">DSM 27467</strain>
    </source>
</reference>
<accession>A0A7G9RJI4</accession>
<dbReference type="Gene3D" id="2.60.40.10">
    <property type="entry name" value="Immunoglobulins"/>
    <property type="match status" value="3"/>
</dbReference>
<evidence type="ECO:0000313" key="2">
    <source>
        <dbReference type="EMBL" id="QNN55759.1"/>
    </source>
</evidence>